<feature type="compositionally biased region" description="Basic residues" evidence="1">
    <location>
        <begin position="18"/>
        <end position="31"/>
    </location>
</feature>
<evidence type="ECO:0000256" key="1">
    <source>
        <dbReference type="SAM" id="MobiDB-lite"/>
    </source>
</evidence>
<evidence type="ECO:0000313" key="3">
    <source>
        <dbReference type="EMBL" id="KPJ63958.1"/>
    </source>
</evidence>
<dbReference type="Proteomes" id="UP000052020">
    <property type="component" value="Unassembled WGS sequence"/>
</dbReference>
<name>A0A0S7XNM1_9BACT</name>
<feature type="transmembrane region" description="Helical" evidence="2">
    <location>
        <begin position="45"/>
        <end position="66"/>
    </location>
</feature>
<protein>
    <submittedName>
        <fullName evidence="3">Uncharacterized protein</fullName>
    </submittedName>
</protein>
<keyword evidence="2" id="KW-1133">Transmembrane helix</keyword>
<accession>A0A0S7XNM1</accession>
<evidence type="ECO:0000256" key="2">
    <source>
        <dbReference type="SAM" id="Phobius"/>
    </source>
</evidence>
<comment type="caution">
    <text evidence="3">The sequence shown here is derived from an EMBL/GenBank/DDBJ whole genome shotgun (WGS) entry which is preliminary data.</text>
</comment>
<feature type="region of interest" description="Disordered" evidence="1">
    <location>
        <begin position="1"/>
        <end position="31"/>
    </location>
</feature>
<keyword evidence="2" id="KW-0472">Membrane</keyword>
<evidence type="ECO:0000313" key="4">
    <source>
        <dbReference type="Proteomes" id="UP000052020"/>
    </source>
</evidence>
<proteinExistence type="predicted"/>
<sequence>MTEEAQGSETTAGEVIKRRVRRKKQRPHRRQSWRNRLRVVFSSNILFYLLTAAVLGGVVALFAAAIDSGRVIR</sequence>
<feature type="compositionally biased region" description="Polar residues" evidence="1">
    <location>
        <begin position="1"/>
        <end position="11"/>
    </location>
</feature>
<dbReference type="AlphaFoldDB" id="A0A0S7XNM1"/>
<organism evidence="3 4">
    <name type="scientific">candidate division KD3-62 bacterium DG_56</name>
    <dbReference type="NCBI Taxonomy" id="1704032"/>
    <lineage>
        <taxon>Bacteria</taxon>
        <taxon>candidate division KD3-62</taxon>
    </lineage>
</organism>
<gene>
    <name evidence="3" type="ORF">AMK68_02720</name>
</gene>
<dbReference type="EMBL" id="LIZY01000052">
    <property type="protein sequence ID" value="KPJ63958.1"/>
    <property type="molecule type" value="Genomic_DNA"/>
</dbReference>
<reference evidence="3 4" key="1">
    <citation type="journal article" date="2015" name="Microbiome">
        <title>Genomic resolution of linkages in carbon, nitrogen, and sulfur cycling among widespread estuary sediment bacteria.</title>
        <authorList>
            <person name="Baker B.J."/>
            <person name="Lazar C.S."/>
            <person name="Teske A.P."/>
            <person name="Dick G.J."/>
        </authorList>
    </citation>
    <scope>NUCLEOTIDE SEQUENCE [LARGE SCALE GENOMIC DNA]</scope>
    <source>
        <strain evidence="3">DG_56</strain>
    </source>
</reference>
<keyword evidence="2" id="KW-0812">Transmembrane</keyword>